<comment type="function">
    <text evidence="1 10">Produces ATP from ADP in the presence of a proton gradient across the membrane. The gamma chain is believed to be important in regulating ATPase activity and the flow of protons through the CF(0) complex.</text>
</comment>
<reference evidence="11 12" key="1">
    <citation type="submission" date="2020-08" db="EMBL/GenBank/DDBJ databases">
        <title>Genome public.</title>
        <authorList>
            <person name="Liu C."/>
            <person name="Sun Q."/>
        </authorList>
    </citation>
    <scope>NUCLEOTIDE SEQUENCE [LARGE SCALE GENOMIC DNA]</scope>
    <source>
        <strain evidence="11 12">NSJ-46</strain>
    </source>
</reference>
<dbReference type="PANTHER" id="PTHR11693:SF22">
    <property type="entry name" value="ATP SYNTHASE SUBUNIT GAMMA, MITOCHONDRIAL"/>
    <property type="match status" value="1"/>
</dbReference>
<gene>
    <name evidence="10 11" type="primary">atpG</name>
    <name evidence="11" type="ORF">H8716_03010</name>
</gene>
<keyword evidence="12" id="KW-1185">Reference proteome</keyword>
<dbReference type="Gene3D" id="1.10.287.80">
    <property type="entry name" value="ATP synthase, gamma subunit, helix hairpin domain"/>
    <property type="match status" value="1"/>
</dbReference>
<evidence type="ECO:0000256" key="7">
    <source>
        <dbReference type="ARBA" id="ARBA00023136"/>
    </source>
</evidence>
<name>A0ABR7N6P3_9FIRM</name>
<evidence type="ECO:0000256" key="5">
    <source>
        <dbReference type="ARBA" id="ARBA00022781"/>
    </source>
</evidence>
<evidence type="ECO:0000313" key="11">
    <source>
        <dbReference type="EMBL" id="MBC8572063.1"/>
    </source>
</evidence>
<dbReference type="HAMAP" id="MF_00815">
    <property type="entry name" value="ATP_synth_gamma_bact"/>
    <property type="match status" value="1"/>
</dbReference>
<accession>A0ABR7N6P3</accession>
<evidence type="ECO:0000256" key="4">
    <source>
        <dbReference type="ARBA" id="ARBA00022448"/>
    </source>
</evidence>
<keyword evidence="5 10" id="KW-0375">Hydrogen ion transport</keyword>
<dbReference type="InterPro" id="IPR023632">
    <property type="entry name" value="ATP_synth_F1_gsu_CS"/>
</dbReference>
<evidence type="ECO:0000256" key="8">
    <source>
        <dbReference type="ARBA" id="ARBA00023196"/>
    </source>
</evidence>
<comment type="similarity">
    <text evidence="3 10">Belongs to the ATPase gamma chain family.</text>
</comment>
<dbReference type="InterPro" id="IPR035968">
    <property type="entry name" value="ATP_synth_F1_ATPase_gsu"/>
</dbReference>
<comment type="subunit">
    <text evidence="10">F-type ATPases have 2 components, CF(1) - the catalytic core - and CF(0) - the membrane proton channel. CF(1) has five subunits: alpha(3), beta(3), gamma(1), delta(1), epsilon(1). CF(0) has three main subunits: a, b and c.</text>
</comment>
<keyword evidence="10" id="KW-1003">Cell membrane</keyword>
<keyword evidence="9 10" id="KW-0066">ATP synthesis</keyword>
<protein>
    <recommendedName>
        <fullName evidence="10">ATP synthase gamma chain</fullName>
    </recommendedName>
    <alternativeName>
        <fullName evidence="10">ATP synthase F1 sector gamma subunit</fullName>
    </alternativeName>
    <alternativeName>
        <fullName evidence="10">F-ATPase gamma subunit</fullName>
    </alternativeName>
</protein>
<organism evidence="11 12">
    <name type="scientific">Jingyaoa shaoxingensis</name>
    <dbReference type="NCBI Taxonomy" id="2763671"/>
    <lineage>
        <taxon>Bacteria</taxon>
        <taxon>Bacillati</taxon>
        <taxon>Bacillota</taxon>
        <taxon>Clostridia</taxon>
        <taxon>Lachnospirales</taxon>
        <taxon>Lachnospiraceae</taxon>
        <taxon>Jingyaoa</taxon>
    </lineage>
</organism>
<evidence type="ECO:0000256" key="3">
    <source>
        <dbReference type="ARBA" id="ARBA00007681"/>
    </source>
</evidence>
<keyword evidence="6 10" id="KW-0406">Ion transport</keyword>
<dbReference type="SUPFAM" id="SSF52943">
    <property type="entry name" value="ATP synthase (F1-ATPase), gamma subunit"/>
    <property type="match status" value="1"/>
</dbReference>
<dbReference type="CDD" id="cd12151">
    <property type="entry name" value="F1-ATPase_gamma"/>
    <property type="match status" value="1"/>
</dbReference>
<evidence type="ECO:0000256" key="2">
    <source>
        <dbReference type="ARBA" id="ARBA00004170"/>
    </source>
</evidence>
<dbReference type="RefSeq" id="WP_249307030.1">
    <property type="nucleotide sequence ID" value="NZ_JACRSZ010000001.1"/>
</dbReference>
<dbReference type="Proteomes" id="UP000657421">
    <property type="component" value="Unassembled WGS sequence"/>
</dbReference>
<keyword evidence="8 10" id="KW-0139">CF(1)</keyword>
<dbReference type="NCBIfam" id="TIGR01146">
    <property type="entry name" value="ATPsyn_F1gamma"/>
    <property type="match status" value="1"/>
</dbReference>
<keyword evidence="7 10" id="KW-0472">Membrane</keyword>
<evidence type="ECO:0000256" key="9">
    <source>
        <dbReference type="ARBA" id="ARBA00023310"/>
    </source>
</evidence>
<comment type="caution">
    <text evidence="11">The sequence shown here is derived from an EMBL/GenBank/DDBJ whole genome shotgun (WGS) entry which is preliminary data.</text>
</comment>
<dbReference type="Gene3D" id="3.40.1380.10">
    <property type="match status" value="1"/>
</dbReference>
<dbReference type="PRINTS" id="PR00126">
    <property type="entry name" value="ATPASEGAMMA"/>
</dbReference>
<evidence type="ECO:0000256" key="1">
    <source>
        <dbReference type="ARBA" id="ARBA00003456"/>
    </source>
</evidence>
<sequence>MANAREIQGRIKSINDTMKITNAMYMISSTKLQRAKKELAETEPFFFTMQSMIARTIRHMPEMQSRYLTHDPVGSGKKRGFLVFTADKGLAGAYNHNVLKLAEEELEKSEEWNLFVVGELGRQYFAGKKIAVDEHFLYTAQHPTFDRARVITSKLLEAYDNGELDEIDIIFTSMKNGMQSETRMERLLPLTQQDFSPTVMQHAVGVQQEEFIFSPSPEAVLESIVPNYVTGYIFGALVESFCSEHNARMMAMEAANDSAKDMLHQLSIEYNRVRQAAITQEITEVVSGAKAQKRKKKGDR</sequence>
<dbReference type="Pfam" id="PF00231">
    <property type="entry name" value="ATP-synt"/>
    <property type="match status" value="1"/>
</dbReference>
<keyword evidence="4 10" id="KW-0813">Transport</keyword>
<dbReference type="EMBL" id="JACRSZ010000001">
    <property type="protein sequence ID" value="MBC8572063.1"/>
    <property type="molecule type" value="Genomic_DNA"/>
</dbReference>
<comment type="subcellular location">
    <subcellularLocation>
        <location evidence="10">Cell membrane</location>
        <topology evidence="10">Peripheral membrane protein</topology>
    </subcellularLocation>
    <subcellularLocation>
        <location evidence="2">Membrane</location>
        <topology evidence="2">Peripheral membrane protein</topology>
    </subcellularLocation>
</comment>
<evidence type="ECO:0000256" key="6">
    <source>
        <dbReference type="ARBA" id="ARBA00023065"/>
    </source>
</evidence>
<dbReference type="PROSITE" id="PS00153">
    <property type="entry name" value="ATPASE_GAMMA"/>
    <property type="match status" value="1"/>
</dbReference>
<evidence type="ECO:0000256" key="10">
    <source>
        <dbReference type="HAMAP-Rule" id="MF_00815"/>
    </source>
</evidence>
<dbReference type="InterPro" id="IPR000131">
    <property type="entry name" value="ATP_synth_F1_gsu"/>
</dbReference>
<evidence type="ECO:0000313" key="12">
    <source>
        <dbReference type="Proteomes" id="UP000657421"/>
    </source>
</evidence>
<dbReference type="PANTHER" id="PTHR11693">
    <property type="entry name" value="ATP SYNTHASE GAMMA CHAIN"/>
    <property type="match status" value="1"/>
</dbReference>
<proteinExistence type="inferred from homology"/>